<dbReference type="SUPFAM" id="SSF51735">
    <property type="entry name" value="NAD(P)-binding Rossmann-fold domains"/>
    <property type="match status" value="2"/>
</dbReference>
<keyword evidence="3" id="KW-1133">Transmembrane helix</keyword>
<organism evidence="4 5">
    <name type="scientific">Tenebrio molitor</name>
    <name type="common">Yellow mealworm beetle</name>
    <dbReference type="NCBI Taxonomy" id="7067"/>
    <lineage>
        <taxon>Eukaryota</taxon>
        <taxon>Metazoa</taxon>
        <taxon>Ecdysozoa</taxon>
        <taxon>Arthropoda</taxon>
        <taxon>Hexapoda</taxon>
        <taxon>Insecta</taxon>
        <taxon>Pterygota</taxon>
        <taxon>Neoptera</taxon>
        <taxon>Endopterygota</taxon>
        <taxon>Coleoptera</taxon>
        <taxon>Polyphaga</taxon>
        <taxon>Cucujiformia</taxon>
        <taxon>Tenebrionidae</taxon>
        <taxon>Tenebrio</taxon>
    </lineage>
</organism>
<dbReference type="CDD" id="cd05327">
    <property type="entry name" value="retinol-DH_like_SDR_c_like"/>
    <property type="match status" value="1"/>
</dbReference>
<comment type="similarity">
    <text evidence="2">Belongs to the short-chain dehydrogenases/reductases (SDR) family.</text>
</comment>
<dbReference type="PANTHER" id="PTHR43157">
    <property type="entry name" value="PHOSPHATIDYLINOSITOL-GLYCAN BIOSYNTHESIS CLASS F PROTEIN-RELATED"/>
    <property type="match status" value="1"/>
</dbReference>
<keyword evidence="5" id="KW-1185">Reference proteome</keyword>
<dbReference type="Proteomes" id="UP000719412">
    <property type="component" value="Unassembled WGS sequence"/>
</dbReference>
<sequence>MTSYTVLSLVFILVSAIVAKLYLKLITGWCRSQQCMVGKTAIITGANTGIGFQTALDFAKRGARVILACRNYKKAEAARRDIIKMTDNPNVFVKIVDMSSFESVRAFAQEINKTEDRLDVLVNNAAAAFLYDEKTKDGLLLGMQVNYFSLFLLTNLLLDLLKKSQPSRIVNTSSLLAEYGTAFSVDKLHKYNGNFDLYTHSKLAIILFTKELAKRLEGSGVTVYSVHPGAVKTDIFRDAEGWAGSFMTALFKRWMNFFFKTSEEGAQTTIYCAVEKNIEKFSGHHFVDCRRVNDYKRATVPGLGEQLWRESAECVMDWCTTIVSLILGALLAFKIYLRLTIGWCKNQTCLVGKTTIVTGANTGIGFETALDFAKRGARVILACRDQKRADDATKKIIRETGNENVVVKLVDMASFESVRAFAKEINETEHPAMDCLC</sequence>
<dbReference type="Gene3D" id="3.40.50.720">
    <property type="entry name" value="NAD(P)-binding Rossmann-like Domain"/>
    <property type="match status" value="2"/>
</dbReference>
<feature type="transmembrane region" description="Helical" evidence="3">
    <location>
        <begin position="6"/>
        <end position="23"/>
    </location>
</feature>
<dbReference type="GO" id="GO:0016491">
    <property type="term" value="F:oxidoreductase activity"/>
    <property type="evidence" value="ECO:0007669"/>
    <property type="project" value="UniProtKB-KW"/>
</dbReference>
<evidence type="ECO:0000256" key="2">
    <source>
        <dbReference type="RuleBase" id="RU000363"/>
    </source>
</evidence>
<evidence type="ECO:0000313" key="4">
    <source>
        <dbReference type="EMBL" id="KAH0818557.1"/>
    </source>
</evidence>
<evidence type="ECO:0000313" key="5">
    <source>
        <dbReference type="Proteomes" id="UP000719412"/>
    </source>
</evidence>
<dbReference type="AlphaFoldDB" id="A0A8J6LG78"/>
<dbReference type="Pfam" id="PF00106">
    <property type="entry name" value="adh_short"/>
    <property type="match status" value="2"/>
</dbReference>
<dbReference type="EMBL" id="JABDTM020017320">
    <property type="protein sequence ID" value="KAH0818557.1"/>
    <property type="molecule type" value="Genomic_DNA"/>
</dbReference>
<name>A0A8J6LG78_TENMO</name>
<gene>
    <name evidence="4" type="ORF">GEV33_004234</name>
</gene>
<proteinExistence type="inferred from homology"/>
<evidence type="ECO:0000256" key="1">
    <source>
        <dbReference type="ARBA" id="ARBA00023002"/>
    </source>
</evidence>
<keyword evidence="3" id="KW-0812">Transmembrane</keyword>
<accession>A0A8J6LG78</accession>
<evidence type="ECO:0000256" key="3">
    <source>
        <dbReference type="SAM" id="Phobius"/>
    </source>
</evidence>
<reference evidence="4" key="1">
    <citation type="journal article" date="2020" name="J Insects Food Feed">
        <title>The yellow mealworm (Tenebrio molitor) genome: a resource for the emerging insects as food and feed industry.</title>
        <authorList>
            <person name="Eriksson T."/>
            <person name="Andere A."/>
            <person name="Kelstrup H."/>
            <person name="Emery V."/>
            <person name="Picard C."/>
        </authorList>
    </citation>
    <scope>NUCLEOTIDE SEQUENCE</scope>
    <source>
        <strain evidence="4">Stoneville</strain>
        <tissue evidence="4">Whole head</tissue>
    </source>
</reference>
<dbReference type="PRINTS" id="PR00081">
    <property type="entry name" value="GDHRDH"/>
</dbReference>
<dbReference type="InterPro" id="IPR002347">
    <property type="entry name" value="SDR_fam"/>
</dbReference>
<dbReference type="InterPro" id="IPR036291">
    <property type="entry name" value="NAD(P)-bd_dom_sf"/>
</dbReference>
<comment type="caution">
    <text evidence="4">The sequence shown here is derived from an EMBL/GenBank/DDBJ whole genome shotgun (WGS) entry which is preliminary data.</text>
</comment>
<reference evidence="4" key="2">
    <citation type="submission" date="2021-08" db="EMBL/GenBank/DDBJ databases">
        <authorList>
            <person name="Eriksson T."/>
        </authorList>
    </citation>
    <scope>NUCLEOTIDE SEQUENCE</scope>
    <source>
        <strain evidence="4">Stoneville</strain>
        <tissue evidence="4">Whole head</tissue>
    </source>
</reference>
<dbReference type="PRINTS" id="PR00080">
    <property type="entry name" value="SDRFAMILY"/>
</dbReference>
<protein>
    <submittedName>
        <fullName evidence="4">Uncharacterized protein</fullName>
    </submittedName>
</protein>
<keyword evidence="3" id="KW-0472">Membrane</keyword>
<dbReference type="PANTHER" id="PTHR43157:SF31">
    <property type="entry name" value="PHOSPHATIDYLINOSITOL-GLYCAN BIOSYNTHESIS CLASS F PROTEIN"/>
    <property type="match status" value="1"/>
</dbReference>
<keyword evidence="1" id="KW-0560">Oxidoreductase</keyword>